<evidence type="ECO:0000313" key="1">
    <source>
        <dbReference type="EMBL" id="CAJ0878932.1"/>
    </source>
</evidence>
<sequence length="154" mass="17080">MMRLLSAGIVGLAFMNGFPAFAQKNNGLVDTMVFLNGQCDFRVNGQKLDCDEKMVYAKTPTQRIQISAFPTLLVVAAFSGGKDINDDPEHYFLTVDRLILSGGTSVPADGVCSMDLRKDGRRVYMVKCTALAHDGRKFEFNFKPQPKPPTIKHF</sequence>
<name>A0AA48M169_9ZZZZ</name>
<organism evidence="1">
    <name type="scientific">freshwater sediment metagenome</name>
    <dbReference type="NCBI Taxonomy" id="556182"/>
    <lineage>
        <taxon>unclassified sequences</taxon>
        <taxon>metagenomes</taxon>
        <taxon>ecological metagenomes</taxon>
    </lineage>
</organism>
<dbReference type="AlphaFoldDB" id="A0AA48M169"/>
<reference evidence="1" key="1">
    <citation type="submission" date="2023-07" db="EMBL/GenBank/DDBJ databases">
        <authorList>
            <person name="Pelsma A.J. K."/>
        </authorList>
    </citation>
    <scope>NUCLEOTIDE SEQUENCE</scope>
</reference>
<dbReference type="EMBL" id="OY288114">
    <property type="protein sequence ID" value="CAJ0878932.1"/>
    <property type="molecule type" value="Genomic_DNA"/>
</dbReference>
<accession>A0AA48M169</accession>
<proteinExistence type="predicted"/>
<protein>
    <submittedName>
        <fullName evidence="1">Uncharacterized protein</fullName>
    </submittedName>
</protein>
<gene>
    <name evidence="1" type="ORF">AMST5_03013</name>
</gene>